<comment type="similarity">
    <text evidence="1">Belongs to the SIP oxidoreductase family.</text>
</comment>
<comment type="caution">
    <text evidence="3">The sequence shown here is derived from an EMBL/GenBank/DDBJ whole genome shotgun (WGS) entry which is preliminary data.</text>
</comment>
<evidence type="ECO:0000259" key="2">
    <source>
        <dbReference type="PROSITE" id="PS51384"/>
    </source>
</evidence>
<dbReference type="Gene3D" id="2.40.30.10">
    <property type="entry name" value="Translation factors"/>
    <property type="match status" value="1"/>
</dbReference>
<sequence>MSRPAPRELTVLRRHQLTTNMLRLTLGGPGMESFPADQASAYIKLMLPAQGQSRPVVRTYTVRAQRDQEIDVDFVTHADAGPASSWAMQARVGDRILVGGPGPKKMIDHSADWFLLVGDMTALPAISANLEQLPQDASGHAIIEVIDRTDIQELSAPDNLKIHWLLNPHPGCAPELLLNRVRELDWPGRRPAVWCACEFSAMRNLRDHFRSRQDLDRSNLYISSYWKLGAIEEEHKALKAAVA</sequence>
<dbReference type="InterPro" id="IPR013113">
    <property type="entry name" value="SIP_FAD-bd"/>
</dbReference>
<dbReference type="CDD" id="cd06193">
    <property type="entry name" value="siderophore_interacting"/>
    <property type="match status" value="1"/>
</dbReference>
<dbReference type="Pfam" id="PF08021">
    <property type="entry name" value="FAD_binding_9"/>
    <property type="match status" value="1"/>
</dbReference>
<dbReference type="InterPro" id="IPR039261">
    <property type="entry name" value="FNR_nucleotide-bd"/>
</dbReference>
<dbReference type="InterPro" id="IPR039374">
    <property type="entry name" value="SIP_fam"/>
</dbReference>
<feature type="domain" description="FAD-binding FR-type" evidence="2">
    <location>
        <begin position="4"/>
        <end position="108"/>
    </location>
</feature>
<gene>
    <name evidence="3" type="ORF">GCM10011348_16620</name>
</gene>
<keyword evidence="4" id="KW-1185">Reference proteome</keyword>
<organism evidence="3 4">
    <name type="scientific">Marinobacterium nitratireducens</name>
    <dbReference type="NCBI Taxonomy" id="518897"/>
    <lineage>
        <taxon>Bacteria</taxon>
        <taxon>Pseudomonadati</taxon>
        <taxon>Pseudomonadota</taxon>
        <taxon>Gammaproteobacteria</taxon>
        <taxon>Oceanospirillales</taxon>
        <taxon>Oceanospirillaceae</taxon>
        <taxon>Marinobacterium</taxon>
    </lineage>
</organism>
<dbReference type="Proteomes" id="UP000599578">
    <property type="component" value="Unassembled WGS sequence"/>
</dbReference>
<evidence type="ECO:0000256" key="1">
    <source>
        <dbReference type="ARBA" id="ARBA00035644"/>
    </source>
</evidence>
<evidence type="ECO:0000313" key="3">
    <source>
        <dbReference type="EMBL" id="GGO80297.1"/>
    </source>
</evidence>
<dbReference type="GO" id="GO:0016491">
    <property type="term" value="F:oxidoreductase activity"/>
    <property type="evidence" value="ECO:0007669"/>
    <property type="project" value="InterPro"/>
</dbReference>
<dbReference type="PANTHER" id="PTHR30157">
    <property type="entry name" value="FERRIC REDUCTASE, NADPH-DEPENDENT"/>
    <property type="match status" value="1"/>
</dbReference>
<dbReference type="Gene3D" id="3.40.50.80">
    <property type="entry name" value="Nucleotide-binding domain of ferredoxin-NADP reductase (FNR) module"/>
    <property type="match status" value="1"/>
</dbReference>
<dbReference type="RefSeq" id="WP_188860128.1">
    <property type="nucleotide sequence ID" value="NZ_BMLT01000004.1"/>
</dbReference>
<dbReference type="PANTHER" id="PTHR30157:SF0">
    <property type="entry name" value="NADPH-DEPENDENT FERRIC-CHELATE REDUCTASE"/>
    <property type="match status" value="1"/>
</dbReference>
<protein>
    <submittedName>
        <fullName evidence="3">Siderophore-interacting protein</fullName>
    </submittedName>
</protein>
<name>A0A917ZED2_9GAMM</name>
<dbReference type="PROSITE" id="PS51384">
    <property type="entry name" value="FAD_FR"/>
    <property type="match status" value="1"/>
</dbReference>
<dbReference type="EMBL" id="BMLT01000004">
    <property type="protein sequence ID" value="GGO80297.1"/>
    <property type="molecule type" value="Genomic_DNA"/>
</dbReference>
<proteinExistence type="inferred from homology"/>
<reference evidence="3 4" key="1">
    <citation type="journal article" date="2014" name="Int. J. Syst. Evol. Microbiol.">
        <title>Complete genome sequence of Corynebacterium casei LMG S-19264T (=DSM 44701T), isolated from a smear-ripened cheese.</title>
        <authorList>
            <consortium name="US DOE Joint Genome Institute (JGI-PGF)"/>
            <person name="Walter F."/>
            <person name="Albersmeier A."/>
            <person name="Kalinowski J."/>
            <person name="Ruckert C."/>
        </authorList>
    </citation>
    <scope>NUCLEOTIDE SEQUENCE [LARGE SCALE GENOMIC DNA]</scope>
    <source>
        <strain evidence="3 4">CGMCC 1.7286</strain>
    </source>
</reference>
<evidence type="ECO:0000313" key="4">
    <source>
        <dbReference type="Proteomes" id="UP000599578"/>
    </source>
</evidence>
<dbReference type="InterPro" id="IPR017938">
    <property type="entry name" value="Riboflavin_synthase-like_b-brl"/>
</dbReference>
<accession>A0A917ZED2</accession>
<dbReference type="Pfam" id="PF04954">
    <property type="entry name" value="SIP"/>
    <property type="match status" value="1"/>
</dbReference>
<dbReference type="AlphaFoldDB" id="A0A917ZED2"/>
<dbReference type="InterPro" id="IPR017927">
    <property type="entry name" value="FAD-bd_FR_type"/>
</dbReference>
<dbReference type="InterPro" id="IPR007037">
    <property type="entry name" value="SIP_rossman_dom"/>
</dbReference>
<dbReference type="SUPFAM" id="SSF63380">
    <property type="entry name" value="Riboflavin synthase domain-like"/>
    <property type="match status" value="1"/>
</dbReference>